<keyword evidence="1" id="KW-1133">Transmembrane helix</keyword>
<keyword evidence="3" id="KW-1185">Reference proteome</keyword>
<accession>A0ABR8AAX0</accession>
<evidence type="ECO:0000256" key="1">
    <source>
        <dbReference type="SAM" id="Phobius"/>
    </source>
</evidence>
<dbReference type="Proteomes" id="UP000658514">
    <property type="component" value="Unassembled WGS sequence"/>
</dbReference>
<dbReference type="RefSeq" id="WP_190540702.1">
    <property type="nucleotide sequence ID" value="NZ_CAWPNO010000049.1"/>
</dbReference>
<sequence length="94" mass="10728">MNRFFRKYHRWLAIVCALPLMLTVITGMTFPIAKALHQRELAGFLIHLHTLETFGLDGIFPIINGFGLLGLLVSGIYMTSLFRDRRLPGNRLDV</sequence>
<gene>
    <name evidence="2" type="ORF">H6G24_13140</name>
</gene>
<name>A0ABR8AAX0_9CYAN</name>
<feature type="transmembrane region" description="Helical" evidence="1">
    <location>
        <begin position="59"/>
        <end position="82"/>
    </location>
</feature>
<comment type="caution">
    <text evidence="2">The sequence shown here is derived from an EMBL/GenBank/DDBJ whole genome shotgun (WGS) entry which is preliminary data.</text>
</comment>
<keyword evidence="1" id="KW-0472">Membrane</keyword>
<keyword evidence="1" id="KW-0812">Transmembrane</keyword>
<organism evidence="2 3">
    <name type="scientific">Calothrix parietina FACHB-288</name>
    <dbReference type="NCBI Taxonomy" id="2692896"/>
    <lineage>
        <taxon>Bacteria</taxon>
        <taxon>Bacillati</taxon>
        <taxon>Cyanobacteriota</taxon>
        <taxon>Cyanophyceae</taxon>
        <taxon>Nostocales</taxon>
        <taxon>Calotrichaceae</taxon>
        <taxon>Calothrix</taxon>
    </lineage>
</organism>
<evidence type="ECO:0000313" key="2">
    <source>
        <dbReference type="EMBL" id="MBD2196433.1"/>
    </source>
</evidence>
<evidence type="ECO:0000313" key="3">
    <source>
        <dbReference type="Proteomes" id="UP000658514"/>
    </source>
</evidence>
<reference evidence="2 3" key="1">
    <citation type="journal article" date="2020" name="ISME J.">
        <title>Comparative genomics reveals insights into cyanobacterial evolution and habitat adaptation.</title>
        <authorList>
            <person name="Chen M.Y."/>
            <person name="Teng W.K."/>
            <person name="Zhao L."/>
            <person name="Hu C.X."/>
            <person name="Zhou Y.K."/>
            <person name="Han B.P."/>
            <person name="Song L.R."/>
            <person name="Shu W.S."/>
        </authorList>
    </citation>
    <scope>NUCLEOTIDE SEQUENCE [LARGE SCALE GENOMIC DNA]</scope>
    <source>
        <strain evidence="2 3">FACHB-288</strain>
    </source>
</reference>
<proteinExistence type="predicted"/>
<dbReference type="EMBL" id="JACJQH010000018">
    <property type="protein sequence ID" value="MBD2196433.1"/>
    <property type="molecule type" value="Genomic_DNA"/>
</dbReference>
<protein>
    <submittedName>
        <fullName evidence="2">Peptidase</fullName>
    </submittedName>
</protein>